<dbReference type="PANTHER" id="PTHR43016:SF13">
    <property type="entry name" value="PRESEQUENCE PROTEASE, MITOCHONDRIAL"/>
    <property type="match status" value="1"/>
</dbReference>
<dbReference type="Pfam" id="PF00675">
    <property type="entry name" value="Peptidase_M16"/>
    <property type="match status" value="1"/>
</dbReference>
<keyword evidence="3" id="KW-1185">Reference proteome</keyword>
<dbReference type="RefSeq" id="WP_416205407.1">
    <property type="nucleotide sequence ID" value="NZ_JBBKTX010000006.1"/>
</dbReference>
<sequence length="965" mass="106219">MSDSAFRHLGATPVESLNLVVHHYEHSGTGAVHYHLESDHDEKAFMVAVRTMPKDSTGVAHILEHTVLCGSEKFPVRDPFFMMTRRSLNTFMNAMTSSDWTAYPFASQNDKDFNNLLDVYLDAVFFSRLDPLDFAQEGHRLELEDPQDPNSKLVFKGVVFNEMKGAMSSAVSQLWQGISSYLFPTTTYHFNSGGEPAEITQLSYDQLMHFYKSHYHPSNAVFMTFGNLNVDELQARLESEVLSRFERQTQSWSVPAEQRYAAPVAVQEYYGVDGDDLSAKSHHVLGWLLGFSIDLDAQLEANLLSQILLDNSASPLRRALEQTELGGSPSPLCGLEESNHEMSFMCGVEGSEPEHAEAVETLILDTLQRVAEEGVEADIVESALHQLELHQREIGGDHYPYGLQLIFNALPAATHHGDPVAMLNLDPALARLRTNASQPGWVQAAVTRLLLNNRHRVRYSLLPDAGLNAEAKRLEQQRLDTIRANLTTDQLQAIRDQAEALQQRQAAEDDPGLLPQVTLEDVKPELHHVAPDNHYAEALTTTEYIAGTNGILYQQLITDLPGLSAEQLSWLPLFTNAWSEVGAGGNDYLTQQVKQTALVGSLSSYASIRGDVENSQQLHGYLVMGGKALGTKASEFSALMKETWQTPTFDENTRLLDLLTQMKARREQGVTGSGHSLAMSTAAASLNPVANITNVMSGMPQLVELKQRLKLAQQDGGASLSAALNNLYQCIANSPDEALLVHDAPHRDAHLAALQQQWPQPSVVTPTTLAWTPVPTANYWMVDSQVNFCAWALPTVAMVHEDAAVLSVLAGVLRNAYLHTAIREKGGAYGAGATQDNASSCFKFYSYRDPRVEGTFDDFAASIGWVLERANGDDLVEQAVLGLIGGMDRPGSPAGEAKQAFHMDRGGRSRDLRQQYRERLLETRWADVQRVAATYLKDQSGSKAVIAPRGTQDIAAALGLTAQDF</sequence>
<dbReference type="InterPro" id="IPR013578">
    <property type="entry name" value="Peptidase_M16C_assoc"/>
</dbReference>
<accession>A0ABW8NGH4</accession>
<dbReference type="EMBL" id="JBBKTX010000006">
    <property type="protein sequence ID" value="MFK4752073.1"/>
    <property type="molecule type" value="Genomic_DNA"/>
</dbReference>
<dbReference type="Pfam" id="PF05193">
    <property type="entry name" value="Peptidase_M16_C"/>
    <property type="match status" value="1"/>
</dbReference>
<protein>
    <submittedName>
        <fullName evidence="2">Insulinase family protein</fullName>
    </submittedName>
</protein>
<organism evidence="2 3">
    <name type="scientific">Oceanobacter antarcticus</name>
    <dbReference type="NCBI Taxonomy" id="3133425"/>
    <lineage>
        <taxon>Bacteria</taxon>
        <taxon>Pseudomonadati</taxon>
        <taxon>Pseudomonadota</taxon>
        <taxon>Gammaproteobacteria</taxon>
        <taxon>Oceanospirillales</taxon>
        <taxon>Oceanospirillaceae</taxon>
        <taxon>Oceanobacter</taxon>
    </lineage>
</organism>
<dbReference type="SMART" id="SM01264">
    <property type="entry name" value="M16C_associated"/>
    <property type="match status" value="1"/>
</dbReference>
<evidence type="ECO:0000313" key="2">
    <source>
        <dbReference type="EMBL" id="MFK4752073.1"/>
    </source>
</evidence>
<dbReference type="InterPro" id="IPR055130">
    <property type="entry name" value="PreP_C"/>
</dbReference>
<proteinExistence type="predicted"/>
<dbReference type="Pfam" id="PF22516">
    <property type="entry name" value="PreP_C"/>
    <property type="match status" value="1"/>
</dbReference>
<dbReference type="Pfam" id="PF08367">
    <property type="entry name" value="M16C_assoc"/>
    <property type="match status" value="1"/>
</dbReference>
<dbReference type="SUPFAM" id="SSF63411">
    <property type="entry name" value="LuxS/MPP-like metallohydrolase"/>
    <property type="match status" value="4"/>
</dbReference>
<gene>
    <name evidence="2" type="ORF">WG929_06600</name>
</gene>
<dbReference type="InterPro" id="IPR011765">
    <property type="entry name" value="Pept_M16_N"/>
</dbReference>
<dbReference type="Gene3D" id="3.30.830.10">
    <property type="entry name" value="Metalloenzyme, LuxS/M16 peptidase-like"/>
    <property type="match status" value="4"/>
</dbReference>
<name>A0ABW8NGH4_9GAMM</name>
<evidence type="ECO:0000313" key="3">
    <source>
        <dbReference type="Proteomes" id="UP001620597"/>
    </source>
</evidence>
<reference evidence="2 3" key="1">
    <citation type="submission" date="2024-03" db="EMBL/GenBank/DDBJ databases">
        <title>High-quality draft genome sequence of Oceanobacter sp. wDCs-4.</title>
        <authorList>
            <person name="Dong C."/>
        </authorList>
    </citation>
    <scope>NUCLEOTIDE SEQUENCE [LARGE SCALE GENOMIC DNA]</scope>
    <source>
        <strain evidence="3">wDCs-4</strain>
    </source>
</reference>
<dbReference type="InterPro" id="IPR007863">
    <property type="entry name" value="Peptidase_M16_C"/>
</dbReference>
<feature type="domain" description="Peptidase M16C associated" evidence="1">
    <location>
        <begin position="461"/>
        <end position="708"/>
    </location>
</feature>
<dbReference type="InterPro" id="IPR011249">
    <property type="entry name" value="Metalloenz_LuxS/M16"/>
</dbReference>
<dbReference type="Proteomes" id="UP001620597">
    <property type="component" value="Unassembled WGS sequence"/>
</dbReference>
<dbReference type="PANTHER" id="PTHR43016">
    <property type="entry name" value="PRESEQUENCE PROTEASE"/>
    <property type="match status" value="1"/>
</dbReference>
<evidence type="ECO:0000259" key="1">
    <source>
        <dbReference type="SMART" id="SM01264"/>
    </source>
</evidence>
<comment type="caution">
    <text evidence="2">The sequence shown here is derived from an EMBL/GenBank/DDBJ whole genome shotgun (WGS) entry which is preliminary data.</text>
</comment>